<dbReference type="Proteomes" id="UP001151760">
    <property type="component" value="Unassembled WGS sequence"/>
</dbReference>
<name>A0ABQ4ZDW1_9ASTR</name>
<proteinExistence type="predicted"/>
<dbReference type="PANTHER" id="PTHR11439:SF495">
    <property type="entry name" value="REVERSE TRANSCRIPTASE, RNA-DEPENDENT DNA POLYMERASE-RELATED"/>
    <property type="match status" value="1"/>
</dbReference>
<gene>
    <name evidence="1" type="ORF">Tco_0769644</name>
</gene>
<evidence type="ECO:0000313" key="1">
    <source>
        <dbReference type="EMBL" id="GJS87008.1"/>
    </source>
</evidence>
<evidence type="ECO:0000313" key="2">
    <source>
        <dbReference type="Proteomes" id="UP001151760"/>
    </source>
</evidence>
<keyword evidence="2" id="KW-1185">Reference proteome</keyword>
<dbReference type="PANTHER" id="PTHR11439">
    <property type="entry name" value="GAG-POL-RELATED RETROTRANSPOSON"/>
    <property type="match status" value="1"/>
</dbReference>
<accession>A0ABQ4ZDW1</accession>
<dbReference type="EMBL" id="BQNB010011163">
    <property type="protein sequence ID" value="GJS87008.1"/>
    <property type="molecule type" value="Genomic_DNA"/>
</dbReference>
<comment type="caution">
    <text evidence="1">The sequence shown here is derived from an EMBL/GenBank/DDBJ whole genome shotgun (WGS) entry which is preliminary data.</text>
</comment>
<reference evidence="1" key="2">
    <citation type="submission" date="2022-01" db="EMBL/GenBank/DDBJ databases">
        <authorList>
            <person name="Yamashiro T."/>
            <person name="Shiraishi A."/>
            <person name="Satake H."/>
            <person name="Nakayama K."/>
        </authorList>
    </citation>
    <scope>NUCLEOTIDE SEQUENCE</scope>
</reference>
<sequence>MQKNSLNNNREDITIGSREELEFMRYEKWLPLFRNWIKTKVKGSTLETSTQNPAHIPKRIYSSYLEQCANCTQLSVFSLQIEIYVPSLLNKHLCLQLMMNKDPAANDEEDMKKLTFDGQVILLERVDLLKYQKAEQRAQALMDKMDLRFLTEATKLMDATNISSFDVATKPSELSLSPEEHLKKMIKGLSFEEEREKLSIAKEKNMLQYFSLEVLQYTSSNCPELEAIRTLLALQSFMGVTVYQMDVQKCIFMATSRRGIMSNTSRFQVTPKVSHLHAVKRIFRYLKHQPNLGLWYPKDSPFHLEAFSDSDYAGDNHDRRSTSGGCQYLGRRLVSWQCKKQTIVSYLLYQKQIVASCKLLCSGELDASNKLIWDLLRDIATRRVVTSIAREKDPCTIPHSRLQVLQDAQGSPTPIAAHSQCTASYKLRFILPSIIDGSKCDPQRKLSTILPH</sequence>
<reference evidence="1" key="1">
    <citation type="journal article" date="2022" name="Int. J. Mol. Sci.">
        <title>Draft Genome of Tanacetum Coccineum: Genomic Comparison of Closely Related Tanacetum-Family Plants.</title>
        <authorList>
            <person name="Yamashiro T."/>
            <person name="Shiraishi A."/>
            <person name="Nakayama K."/>
            <person name="Satake H."/>
        </authorList>
    </citation>
    <scope>NUCLEOTIDE SEQUENCE</scope>
</reference>
<protein>
    <submittedName>
        <fullName evidence="1">Uncharacterized protein</fullName>
    </submittedName>
</protein>
<organism evidence="1 2">
    <name type="scientific">Tanacetum coccineum</name>
    <dbReference type="NCBI Taxonomy" id="301880"/>
    <lineage>
        <taxon>Eukaryota</taxon>
        <taxon>Viridiplantae</taxon>
        <taxon>Streptophyta</taxon>
        <taxon>Embryophyta</taxon>
        <taxon>Tracheophyta</taxon>
        <taxon>Spermatophyta</taxon>
        <taxon>Magnoliopsida</taxon>
        <taxon>eudicotyledons</taxon>
        <taxon>Gunneridae</taxon>
        <taxon>Pentapetalae</taxon>
        <taxon>asterids</taxon>
        <taxon>campanulids</taxon>
        <taxon>Asterales</taxon>
        <taxon>Asteraceae</taxon>
        <taxon>Asteroideae</taxon>
        <taxon>Anthemideae</taxon>
        <taxon>Anthemidinae</taxon>
        <taxon>Tanacetum</taxon>
    </lineage>
</organism>